<evidence type="ECO:0000256" key="7">
    <source>
        <dbReference type="NCBIfam" id="TIGR01068"/>
    </source>
</evidence>
<keyword evidence="4" id="KW-0249">Electron transport</keyword>
<dbReference type="EMBL" id="FNHG01000009">
    <property type="protein sequence ID" value="SDM34317.1"/>
    <property type="molecule type" value="Genomic_DNA"/>
</dbReference>
<evidence type="ECO:0000313" key="10">
    <source>
        <dbReference type="Proteomes" id="UP000199759"/>
    </source>
</evidence>
<dbReference type="SUPFAM" id="SSF52833">
    <property type="entry name" value="Thioredoxin-like"/>
    <property type="match status" value="1"/>
</dbReference>
<evidence type="ECO:0000256" key="3">
    <source>
        <dbReference type="ARBA" id="ARBA00022723"/>
    </source>
</evidence>
<dbReference type="PROSITE" id="PS00194">
    <property type="entry name" value="THIOREDOXIN_1"/>
    <property type="match status" value="1"/>
</dbReference>
<name>A0A1G9SG99_9PROT</name>
<dbReference type="GO" id="GO:0045454">
    <property type="term" value="P:cell redox homeostasis"/>
    <property type="evidence" value="ECO:0007669"/>
    <property type="project" value="TreeGrafter"/>
</dbReference>
<feature type="domain" description="Thioredoxin" evidence="8">
    <location>
        <begin position="33"/>
        <end position="145"/>
    </location>
</feature>
<evidence type="ECO:0000256" key="5">
    <source>
        <dbReference type="ARBA" id="ARBA00023157"/>
    </source>
</evidence>
<keyword evidence="10" id="KW-1185">Reference proteome</keyword>
<proteinExistence type="inferred from homology"/>
<dbReference type="InterPro" id="IPR036249">
    <property type="entry name" value="Thioredoxin-like_sf"/>
</dbReference>
<reference evidence="9 10" key="1">
    <citation type="submission" date="2016-10" db="EMBL/GenBank/DDBJ databases">
        <authorList>
            <person name="de Groot N.N."/>
        </authorList>
    </citation>
    <scope>NUCLEOTIDE SEQUENCE [LARGE SCALE GENOMIC DNA]</scope>
    <source>
        <strain evidence="9 10">DSM 16077</strain>
    </source>
</reference>
<dbReference type="InterPro" id="IPR049299">
    <property type="entry name" value="Thio2_N"/>
</dbReference>
<dbReference type="OrthoDB" id="9790390at2"/>
<dbReference type="InterPro" id="IPR013766">
    <property type="entry name" value="Thioredoxin_domain"/>
</dbReference>
<dbReference type="AlphaFoldDB" id="A0A1G9SG99"/>
<dbReference type="GO" id="GO:0015035">
    <property type="term" value="F:protein-disulfide reductase activity"/>
    <property type="evidence" value="ECO:0007669"/>
    <property type="project" value="UniProtKB-UniRule"/>
</dbReference>
<evidence type="ECO:0000256" key="4">
    <source>
        <dbReference type="ARBA" id="ARBA00022982"/>
    </source>
</evidence>
<dbReference type="InterPro" id="IPR005746">
    <property type="entry name" value="Thioredoxin"/>
</dbReference>
<dbReference type="Pfam" id="PF00085">
    <property type="entry name" value="Thioredoxin"/>
    <property type="match status" value="1"/>
</dbReference>
<gene>
    <name evidence="9" type="ORF">SAMN04488568_10995</name>
</gene>
<evidence type="ECO:0000259" key="8">
    <source>
        <dbReference type="PROSITE" id="PS51352"/>
    </source>
</evidence>
<dbReference type="Gene3D" id="2.30.30.380">
    <property type="entry name" value="Zn-finger domain of Sec23/24"/>
    <property type="match status" value="1"/>
</dbReference>
<keyword evidence="3" id="KW-0479">Metal-binding</keyword>
<dbReference type="CDD" id="cd02947">
    <property type="entry name" value="TRX_family"/>
    <property type="match status" value="1"/>
</dbReference>
<dbReference type="PROSITE" id="PS51352">
    <property type="entry name" value="THIOREDOXIN_2"/>
    <property type="match status" value="1"/>
</dbReference>
<evidence type="ECO:0000256" key="6">
    <source>
        <dbReference type="ARBA" id="ARBA00023284"/>
    </source>
</evidence>
<dbReference type="Pfam" id="PF21352">
    <property type="entry name" value="Zn_ribbon_Thio2"/>
    <property type="match status" value="1"/>
</dbReference>
<protein>
    <recommendedName>
        <fullName evidence="7">Thioredoxin</fullName>
    </recommendedName>
</protein>
<comment type="similarity">
    <text evidence="1">Belongs to the thioredoxin family.</text>
</comment>
<dbReference type="Gene3D" id="3.40.30.10">
    <property type="entry name" value="Glutaredoxin"/>
    <property type="match status" value="1"/>
</dbReference>
<sequence>MTDTFHIICPACQAKNRIPTVRRSASPTCGACKAPLFPDAPFELDEARLNKHLKHDEVPLLVDFWAPWCGPCRTMGPMFADASRQMSPALRFAKLDTEQNQSVGSRFQIRGIPLMILFSKGREVARHAGAINADQIVSWVRQSLEG</sequence>
<dbReference type="PANTHER" id="PTHR45663:SF11">
    <property type="entry name" value="GEO12009P1"/>
    <property type="match status" value="1"/>
</dbReference>
<dbReference type="RefSeq" id="WP_091769843.1">
    <property type="nucleotide sequence ID" value="NZ_FNHG01000009.1"/>
</dbReference>
<organism evidence="9 10">
    <name type="scientific">Maricaulis salignorans</name>
    <dbReference type="NCBI Taxonomy" id="144026"/>
    <lineage>
        <taxon>Bacteria</taxon>
        <taxon>Pseudomonadati</taxon>
        <taxon>Pseudomonadota</taxon>
        <taxon>Alphaproteobacteria</taxon>
        <taxon>Maricaulales</taxon>
        <taxon>Maricaulaceae</taxon>
        <taxon>Maricaulis</taxon>
    </lineage>
</organism>
<dbReference type="GO" id="GO:0005829">
    <property type="term" value="C:cytosol"/>
    <property type="evidence" value="ECO:0007669"/>
    <property type="project" value="TreeGrafter"/>
</dbReference>
<keyword evidence="6" id="KW-0676">Redox-active center</keyword>
<dbReference type="PRINTS" id="PR00421">
    <property type="entry name" value="THIOREDOXIN"/>
</dbReference>
<dbReference type="STRING" id="144026.SAMN04488568_10995"/>
<keyword evidence="2" id="KW-0813">Transport</keyword>
<evidence type="ECO:0000313" key="9">
    <source>
        <dbReference type="EMBL" id="SDM34317.1"/>
    </source>
</evidence>
<dbReference type="NCBIfam" id="NF008229">
    <property type="entry name" value="PRK10996.1"/>
    <property type="match status" value="1"/>
</dbReference>
<dbReference type="NCBIfam" id="TIGR01068">
    <property type="entry name" value="thioredoxin"/>
    <property type="match status" value="1"/>
</dbReference>
<dbReference type="PANTHER" id="PTHR45663">
    <property type="entry name" value="GEO12009P1"/>
    <property type="match status" value="1"/>
</dbReference>
<dbReference type="InterPro" id="IPR017937">
    <property type="entry name" value="Thioredoxin_CS"/>
</dbReference>
<dbReference type="Proteomes" id="UP000199759">
    <property type="component" value="Unassembled WGS sequence"/>
</dbReference>
<keyword evidence="5" id="KW-1015">Disulfide bond</keyword>
<dbReference type="GO" id="GO:0046872">
    <property type="term" value="F:metal ion binding"/>
    <property type="evidence" value="ECO:0007669"/>
    <property type="project" value="UniProtKB-KW"/>
</dbReference>
<evidence type="ECO:0000256" key="2">
    <source>
        <dbReference type="ARBA" id="ARBA00022448"/>
    </source>
</evidence>
<accession>A0A1G9SG99</accession>
<evidence type="ECO:0000256" key="1">
    <source>
        <dbReference type="ARBA" id="ARBA00008987"/>
    </source>
</evidence>